<comment type="caution">
    <text evidence="1">The sequence shown here is derived from an EMBL/GenBank/DDBJ whole genome shotgun (WGS) entry which is preliminary data.</text>
</comment>
<evidence type="ECO:0000313" key="1">
    <source>
        <dbReference type="EMBL" id="KAJ7095248.1"/>
    </source>
</evidence>
<proteinExistence type="predicted"/>
<dbReference type="AlphaFoldDB" id="A0AAD6UC90"/>
<reference evidence="1" key="1">
    <citation type="submission" date="2023-03" db="EMBL/GenBank/DDBJ databases">
        <title>Massive genome expansion in bonnet fungi (Mycena s.s.) driven by repeated elements and novel gene families across ecological guilds.</title>
        <authorList>
            <consortium name="Lawrence Berkeley National Laboratory"/>
            <person name="Harder C.B."/>
            <person name="Miyauchi S."/>
            <person name="Viragh M."/>
            <person name="Kuo A."/>
            <person name="Thoen E."/>
            <person name="Andreopoulos B."/>
            <person name="Lu D."/>
            <person name="Skrede I."/>
            <person name="Drula E."/>
            <person name="Henrissat B."/>
            <person name="Morin E."/>
            <person name="Kohler A."/>
            <person name="Barry K."/>
            <person name="LaButti K."/>
            <person name="Morin E."/>
            <person name="Salamov A."/>
            <person name="Lipzen A."/>
            <person name="Mereny Z."/>
            <person name="Hegedus B."/>
            <person name="Baldrian P."/>
            <person name="Stursova M."/>
            <person name="Weitz H."/>
            <person name="Taylor A."/>
            <person name="Grigoriev I.V."/>
            <person name="Nagy L.G."/>
            <person name="Martin F."/>
            <person name="Kauserud H."/>
        </authorList>
    </citation>
    <scope>NUCLEOTIDE SEQUENCE</scope>
    <source>
        <strain evidence="1">CBHHK173m</strain>
    </source>
</reference>
<evidence type="ECO:0000313" key="2">
    <source>
        <dbReference type="Proteomes" id="UP001222325"/>
    </source>
</evidence>
<gene>
    <name evidence="1" type="ORF">B0H15DRAFT_99818</name>
</gene>
<protein>
    <submittedName>
        <fullName evidence="1">Uncharacterized protein</fullName>
    </submittedName>
</protein>
<dbReference type="EMBL" id="JARJCN010000013">
    <property type="protein sequence ID" value="KAJ7095248.1"/>
    <property type="molecule type" value="Genomic_DNA"/>
</dbReference>
<organism evidence="1 2">
    <name type="scientific">Mycena belliarum</name>
    <dbReference type="NCBI Taxonomy" id="1033014"/>
    <lineage>
        <taxon>Eukaryota</taxon>
        <taxon>Fungi</taxon>
        <taxon>Dikarya</taxon>
        <taxon>Basidiomycota</taxon>
        <taxon>Agaricomycotina</taxon>
        <taxon>Agaricomycetes</taxon>
        <taxon>Agaricomycetidae</taxon>
        <taxon>Agaricales</taxon>
        <taxon>Marasmiineae</taxon>
        <taxon>Mycenaceae</taxon>
        <taxon>Mycena</taxon>
    </lineage>
</organism>
<dbReference type="Proteomes" id="UP001222325">
    <property type="component" value="Unassembled WGS sequence"/>
</dbReference>
<sequence length="230" mass="26473">MRYDMRQTHFQGPGLRVRRAELCGEGHRDARYRMGLGRARGVRVTGTDTSKGVGRGGLRHGRAVRVRRRAAMLRRVRVARVVRLRRRRAVVPRRLRVVLRRPAVVRAVVGHGPASARARAAARRAEARVARVPLLRARATRCARRLHWSSNPEERWWAAQRQRQRTKAVQRWAVPKPKTNCGAINASHAPSRGGLTREARWTWRRRGGWTRTYCKQTRIVRWMGAATRAC</sequence>
<accession>A0AAD6UC90</accession>
<keyword evidence="2" id="KW-1185">Reference proteome</keyword>
<name>A0AAD6UC90_9AGAR</name>